<feature type="transmembrane region" description="Helical" evidence="3">
    <location>
        <begin position="108"/>
        <end position="131"/>
    </location>
</feature>
<keyword evidence="5" id="KW-1185">Reference proteome</keyword>
<feature type="compositionally biased region" description="Low complexity" evidence="2">
    <location>
        <begin position="279"/>
        <end position="296"/>
    </location>
</feature>
<dbReference type="Gene3D" id="3.40.50.1820">
    <property type="entry name" value="alpha/beta hydrolase"/>
    <property type="match status" value="1"/>
</dbReference>
<sequence>MVLLTLLSDAYHGLPCRRGEQPERYYYTTNKFFEQSLDIYRPLTNAARKQSSSPPPIVALVVGSAWLGHRSILYSGTSWWNSSGPKTVAELGYVCVCIRHRGSFMKSLSLLTLVYIIVMVALLMALAHALIDDRTWATFEDLMVLGQKEVFLLASAAGLFVIELAGVGAASFDDMQNDVLDALAWLNANESRLDLTHRTNYSSTQVQNNATTNRRPFIFGGYSSGGHVAATVAQNSTMWTARNLQEPHIHCDSMLYISPVLSTKAYHDEVPYLKQISSLSSSSSMPSMSSSESKSTLTDKSRQPLNEVSAIIPSSKSPPPPTWLTDQVVKAVFGHHVAHTIPSPLHTHDKSPRIPHTFLGCQEEMFGLNWLDTFFSSPKYSELLNRMGIASRYVSIDSDHWNILNSSELRDALRTELERIERESSKSTRDAN</sequence>
<accession>A0ABD3MNT9</accession>
<keyword evidence="3" id="KW-0812">Transmembrane</keyword>
<keyword evidence="3" id="KW-0472">Membrane</keyword>
<keyword evidence="1" id="KW-0175">Coiled coil</keyword>
<evidence type="ECO:0000313" key="5">
    <source>
        <dbReference type="Proteomes" id="UP001530293"/>
    </source>
</evidence>
<protein>
    <submittedName>
        <fullName evidence="4">Uncharacterized protein</fullName>
    </submittedName>
</protein>
<dbReference type="EMBL" id="JALLBG020000118">
    <property type="protein sequence ID" value="KAL3763641.1"/>
    <property type="molecule type" value="Genomic_DNA"/>
</dbReference>
<evidence type="ECO:0000256" key="2">
    <source>
        <dbReference type="SAM" id="MobiDB-lite"/>
    </source>
</evidence>
<feature type="coiled-coil region" evidence="1">
    <location>
        <begin position="403"/>
        <end position="430"/>
    </location>
</feature>
<organism evidence="4 5">
    <name type="scientific">Discostella pseudostelligera</name>
    <dbReference type="NCBI Taxonomy" id="259834"/>
    <lineage>
        <taxon>Eukaryota</taxon>
        <taxon>Sar</taxon>
        <taxon>Stramenopiles</taxon>
        <taxon>Ochrophyta</taxon>
        <taxon>Bacillariophyta</taxon>
        <taxon>Coscinodiscophyceae</taxon>
        <taxon>Thalassiosirophycidae</taxon>
        <taxon>Stephanodiscales</taxon>
        <taxon>Stephanodiscaceae</taxon>
        <taxon>Discostella</taxon>
    </lineage>
</organism>
<evidence type="ECO:0000313" key="4">
    <source>
        <dbReference type="EMBL" id="KAL3763641.1"/>
    </source>
</evidence>
<keyword evidence="3" id="KW-1133">Transmembrane helix</keyword>
<proteinExistence type="predicted"/>
<dbReference type="Proteomes" id="UP001530293">
    <property type="component" value="Unassembled WGS sequence"/>
</dbReference>
<gene>
    <name evidence="4" type="ORF">ACHAWU_009065</name>
</gene>
<feature type="transmembrane region" description="Helical" evidence="3">
    <location>
        <begin position="151"/>
        <end position="172"/>
    </location>
</feature>
<evidence type="ECO:0000256" key="1">
    <source>
        <dbReference type="SAM" id="Coils"/>
    </source>
</evidence>
<reference evidence="4 5" key="1">
    <citation type="submission" date="2024-10" db="EMBL/GenBank/DDBJ databases">
        <title>Updated reference genomes for cyclostephanoid diatoms.</title>
        <authorList>
            <person name="Roberts W.R."/>
            <person name="Alverson A.J."/>
        </authorList>
    </citation>
    <scope>NUCLEOTIDE SEQUENCE [LARGE SCALE GENOMIC DNA]</scope>
    <source>
        <strain evidence="4 5">AJA232-27</strain>
    </source>
</reference>
<evidence type="ECO:0000256" key="3">
    <source>
        <dbReference type="SAM" id="Phobius"/>
    </source>
</evidence>
<dbReference type="AlphaFoldDB" id="A0ABD3MNT9"/>
<dbReference type="InterPro" id="IPR029058">
    <property type="entry name" value="AB_hydrolase_fold"/>
</dbReference>
<dbReference type="SUPFAM" id="SSF53474">
    <property type="entry name" value="alpha/beta-Hydrolases"/>
    <property type="match status" value="1"/>
</dbReference>
<feature type="region of interest" description="Disordered" evidence="2">
    <location>
        <begin position="279"/>
        <end position="305"/>
    </location>
</feature>
<name>A0ABD3MNT9_9STRA</name>
<comment type="caution">
    <text evidence="4">The sequence shown here is derived from an EMBL/GenBank/DDBJ whole genome shotgun (WGS) entry which is preliminary data.</text>
</comment>